<keyword evidence="4 6" id="KW-0697">Rotamase</keyword>
<comment type="caution">
    <text evidence="8">The sequence shown here is derived from an EMBL/GenBank/DDBJ whole genome shotgun (WGS) entry which is preliminary data.</text>
</comment>
<dbReference type="PROSITE" id="PS50198">
    <property type="entry name" value="PPIC_PPIASE_2"/>
    <property type="match status" value="1"/>
</dbReference>
<dbReference type="RefSeq" id="WP_032525927.1">
    <property type="nucleotide sequence ID" value="NZ_CP138951.1"/>
</dbReference>
<keyword evidence="3" id="KW-0732">Signal</keyword>
<protein>
    <recommendedName>
        <fullName evidence="2">peptidylprolyl isomerase</fullName>
        <ecNumber evidence="2">5.2.1.8</ecNumber>
    </recommendedName>
</protein>
<evidence type="ECO:0000256" key="1">
    <source>
        <dbReference type="ARBA" id="ARBA00000971"/>
    </source>
</evidence>
<evidence type="ECO:0000259" key="7">
    <source>
        <dbReference type="PROSITE" id="PS50198"/>
    </source>
</evidence>
<keyword evidence="5 6" id="KW-0413">Isomerase</keyword>
<proteinExistence type="predicted"/>
<dbReference type="Gene3D" id="3.10.50.40">
    <property type="match status" value="1"/>
</dbReference>
<comment type="catalytic activity">
    <reaction evidence="1">
        <text>[protein]-peptidylproline (omega=180) = [protein]-peptidylproline (omega=0)</text>
        <dbReference type="Rhea" id="RHEA:16237"/>
        <dbReference type="Rhea" id="RHEA-COMP:10747"/>
        <dbReference type="Rhea" id="RHEA-COMP:10748"/>
        <dbReference type="ChEBI" id="CHEBI:83833"/>
        <dbReference type="ChEBI" id="CHEBI:83834"/>
        <dbReference type="EC" id="5.2.1.8"/>
    </reaction>
</comment>
<evidence type="ECO:0000256" key="6">
    <source>
        <dbReference type="PROSITE-ProRule" id="PRU00278"/>
    </source>
</evidence>
<dbReference type="GO" id="GO:0003755">
    <property type="term" value="F:peptidyl-prolyl cis-trans isomerase activity"/>
    <property type="evidence" value="ECO:0007669"/>
    <property type="project" value="UniProtKB-KW"/>
</dbReference>
<sequence>MGNEKYLNISYEELENWGVLEKVQREKEKDKIIINAKYPSPEVIASIKKEWMKHYNLQDENKFKIWLSSSNLNENKFLSLIIRNWIWKEWCKEKFKDKLYDYFVSKKSKLERVIYSLIRVKDRNVANELYMRIKENEEPFWKIAKNYSDGPEKYSEGRIGPTRMSDLNPYIYKLLEISELGQLWPPKRLNEWWIILKLDRRIKLELNEDLKNNLFLELGENYLNEIIINK</sequence>
<dbReference type="PANTHER" id="PTHR47245:SF1">
    <property type="entry name" value="FOLDASE PROTEIN PRSA"/>
    <property type="match status" value="1"/>
</dbReference>
<dbReference type="InterPro" id="IPR050245">
    <property type="entry name" value="PrsA_foldase"/>
</dbReference>
<evidence type="ECO:0000313" key="8">
    <source>
        <dbReference type="EMBL" id="KGF98340.1"/>
    </source>
</evidence>
<name>A0A0A2A9T7_PROMR</name>
<evidence type="ECO:0000256" key="3">
    <source>
        <dbReference type="ARBA" id="ARBA00022729"/>
    </source>
</evidence>
<dbReference type="STRING" id="74545.EU96_0301"/>
<dbReference type="Proteomes" id="UP000030445">
    <property type="component" value="Unassembled WGS sequence"/>
</dbReference>
<dbReference type="Pfam" id="PF00639">
    <property type="entry name" value="Rotamase"/>
    <property type="match status" value="1"/>
</dbReference>
<dbReference type="PANTHER" id="PTHR47245">
    <property type="entry name" value="PEPTIDYLPROLYL ISOMERASE"/>
    <property type="match status" value="1"/>
</dbReference>
<dbReference type="EMBL" id="JNAM01000005">
    <property type="protein sequence ID" value="KGF98340.1"/>
    <property type="molecule type" value="Genomic_DNA"/>
</dbReference>
<dbReference type="OrthoDB" id="541012at2"/>
<evidence type="ECO:0000256" key="4">
    <source>
        <dbReference type="ARBA" id="ARBA00023110"/>
    </source>
</evidence>
<gene>
    <name evidence="8" type="ORF">EU96_0301</name>
</gene>
<dbReference type="InterPro" id="IPR000297">
    <property type="entry name" value="PPIase_PpiC"/>
</dbReference>
<accession>A0A0A2A9T7</accession>
<dbReference type="eggNOG" id="COG0760">
    <property type="taxonomic scope" value="Bacteria"/>
</dbReference>
<evidence type="ECO:0000256" key="2">
    <source>
        <dbReference type="ARBA" id="ARBA00013194"/>
    </source>
</evidence>
<reference evidence="9" key="1">
    <citation type="journal article" date="2014" name="Sci. Data">
        <title>Genomes of diverse isolates of the marine cyanobacterium Prochlorococcus.</title>
        <authorList>
            <person name="Biller S."/>
            <person name="Berube P."/>
            <person name="Thompson J."/>
            <person name="Kelly L."/>
            <person name="Roggensack S."/>
            <person name="Awad L."/>
            <person name="Roache-Johnson K."/>
            <person name="Ding H."/>
            <person name="Giovannoni S.J."/>
            <person name="Moore L.R."/>
            <person name="Chisholm S.W."/>
        </authorList>
    </citation>
    <scope>NUCLEOTIDE SEQUENCE [LARGE SCALE GENOMIC DNA]</scope>
    <source>
        <strain evidence="9">MIT 9302</strain>
    </source>
</reference>
<feature type="domain" description="PpiC" evidence="7">
    <location>
        <begin position="108"/>
        <end position="200"/>
    </location>
</feature>
<dbReference type="EC" id="5.2.1.8" evidence="2"/>
<evidence type="ECO:0000256" key="5">
    <source>
        <dbReference type="ARBA" id="ARBA00023235"/>
    </source>
</evidence>
<dbReference type="InterPro" id="IPR046357">
    <property type="entry name" value="PPIase_dom_sf"/>
</dbReference>
<dbReference type="AlphaFoldDB" id="A0A0A2A9T7"/>
<evidence type="ECO:0000313" key="9">
    <source>
        <dbReference type="Proteomes" id="UP000030445"/>
    </source>
</evidence>
<organism evidence="8 9">
    <name type="scientific">Prochlorococcus marinus str. MIT 9302</name>
    <dbReference type="NCBI Taxonomy" id="74545"/>
    <lineage>
        <taxon>Bacteria</taxon>
        <taxon>Bacillati</taxon>
        <taxon>Cyanobacteriota</taxon>
        <taxon>Cyanophyceae</taxon>
        <taxon>Synechococcales</taxon>
        <taxon>Prochlorococcaceae</taxon>
        <taxon>Prochlorococcus</taxon>
    </lineage>
</organism>
<dbReference type="SUPFAM" id="SSF54534">
    <property type="entry name" value="FKBP-like"/>
    <property type="match status" value="1"/>
</dbReference>